<sequence>MQAALSTAWKMVTGKFASTDTSKILRIDKKPTALVGLVLTCMAPLTSVAQQDFAFENEQDKVLFQRCIKMVETYRSEDFDAYIAEFPDPWLELYGESTLRKVLAKSHSNYLALYQDGDVTVTLEAIHKESPHPREAEFLGATDARVLDINFSAPRKGKSTICKFLLINNQWYMRELR</sequence>
<protein>
    <recommendedName>
        <fullName evidence="3">DUF3828 domain-containing protein</fullName>
    </recommendedName>
</protein>
<evidence type="ECO:0000313" key="1">
    <source>
        <dbReference type="EMBL" id="MFC3137221.1"/>
    </source>
</evidence>
<dbReference type="RefSeq" id="WP_248935459.1">
    <property type="nucleotide sequence ID" value="NZ_JAKILF010000002.1"/>
</dbReference>
<reference evidence="2" key="1">
    <citation type="journal article" date="2019" name="Int. J. Syst. Evol. Microbiol.">
        <title>The Global Catalogue of Microorganisms (GCM) 10K type strain sequencing project: providing services to taxonomists for standard genome sequencing and annotation.</title>
        <authorList>
            <consortium name="The Broad Institute Genomics Platform"/>
            <consortium name="The Broad Institute Genome Sequencing Center for Infectious Disease"/>
            <person name="Wu L."/>
            <person name="Ma J."/>
        </authorList>
    </citation>
    <scope>NUCLEOTIDE SEQUENCE [LARGE SCALE GENOMIC DNA]</scope>
    <source>
        <strain evidence="2">KCTC 52277</strain>
    </source>
</reference>
<accession>A0ABV7G9R5</accession>
<comment type="caution">
    <text evidence="1">The sequence shown here is derived from an EMBL/GenBank/DDBJ whole genome shotgun (WGS) entry which is preliminary data.</text>
</comment>
<evidence type="ECO:0008006" key="3">
    <source>
        <dbReference type="Google" id="ProtNLM"/>
    </source>
</evidence>
<organism evidence="1 2">
    <name type="scientific">Shewanella submarina</name>
    <dbReference type="NCBI Taxonomy" id="2016376"/>
    <lineage>
        <taxon>Bacteria</taxon>
        <taxon>Pseudomonadati</taxon>
        <taxon>Pseudomonadota</taxon>
        <taxon>Gammaproteobacteria</taxon>
        <taxon>Alteromonadales</taxon>
        <taxon>Shewanellaceae</taxon>
        <taxon>Shewanella</taxon>
    </lineage>
</organism>
<proteinExistence type="predicted"/>
<keyword evidence="2" id="KW-1185">Reference proteome</keyword>
<evidence type="ECO:0000313" key="2">
    <source>
        <dbReference type="Proteomes" id="UP001595621"/>
    </source>
</evidence>
<gene>
    <name evidence="1" type="ORF">ACFOE0_03360</name>
</gene>
<dbReference type="EMBL" id="JBHRTD010000006">
    <property type="protein sequence ID" value="MFC3137221.1"/>
    <property type="molecule type" value="Genomic_DNA"/>
</dbReference>
<dbReference type="Proteomes" id="UP001595621">
    <property type="component" value="Unassembled WGS sequence"/>
</dbReference>
<name>A0ABV7G9R5_9GAMM</name>